<accession>A0A1G9IHG8</accession>
<dbReference type="RefSeq" id="WP_092722069.1">
    <property type="nucleotide sequence ID" value="NZ_FNGW01000001.1"/>
</dbReference>
<feature type="transmembrane region" description="Helical" evidence="1">
    <location>
        <begin position="130"/>
        <end position="151"/>
    </location>
</feature>
<dbReference type="STRING" id="1121325.SAMN04515677_101254"/>
<keyword evidence="1" id="KW-0472">Membrane</keyword>
<keyword evidence="1" id="KW-0812">Transmembrane</keyword>
<evidence type="ECO:0000256" key="1">
    <source>
        <dbReference type="SAM" id="Phobius"/>
    </source>
</evidence>
<gene>
    <name evidence="2" type="ORF">SAMN04515677_101254</name>
</gene>
<dbReference type="EMBL" id="FNGW01000001">
    <property type="protein sequence ID" value="SDL24650.1"/>
    <property type="molecule type" value="Genomic_DNA"/>
</dbReference>
<name>A0A1G9IHG8_9FIRM</name>
<keyword evidence="3" id="KW-1185">Reference proteome</keyword>
<organism evidence="2 3">
    <name type="scientific">Romboutsia lituseburensis DSM 797</name>
    <dbReference type="NCBI Taxonomy" id="1121325"/>
    <lineage>
        <taxon>Bacteria</taxon>
        <taxon>Bacillati</taxon>
        <taxon>Bacillota</taxon>
        <taxon>Clostridia</taxon>
        <taxon>Peptostreptococcales</taxon>
        <taxon>Peptostreptococcaceae</taxon>
        <taxon>Romboutsia</taxon>
    </lineage>
</organism>
<dbReference type="AlphaFoldDB" id="A0A1G9IHG8"/>
<dbReference type="Proteomes" id="UP000199068">
    <property type="component" value="Unassembled WGS sequence"/>
</dbReference>
<protein>
    <submittedName>
        <fullName evidence="2">Uncharacterized protein</fullName>
    </submittedName>
</protein>
<feature type="transmembrane region" description="Helical" evidence="1">
    <location>
        <begin position="101"/>
        <end position="118"/>
    </location>
</feature>
<proteinExistence type="predicted"/>
<evidence type="ECO:0000313" key="2">
    <source>
        <dbReference type="EMBL" id="SDL24650.1"/>
    </source>
</evidence>
<evidence type="ECO:0000313" key="3">
    <source>
        <dbReference type="Proteomes" id="UP000199068"/>
    </source>
</evidence>
<keyword evidence="1" id="KW-1133">Transmembrane helix</keyword>
<reference evidence="2 3" key="1">
    <citation type="submission" date="2016-10" db="EMBL/GenBank/DDBJ databases">
        <authorList>
            <person name="de Groot N.N."/>
        </authorList>
    </citation>
    <scope>NUCLEOTIDE SEQUENCE [LARGE SCALE GENOMIC DNA]</scope>
    <source>
        <strain evidence="2 3">DSM 797</strain>
    </source>
</reference>
<sequence length="176" mass="20958">MNIENSYIIPIKVDSYKDLFYEFDFSLIENRDLRDDIDSFISNKVLDLKQSKNTNVILEIYIPYNSKNVEEEILAIQAIENFYDSKSDMDKFIINTGKKRLLYYLFLSAMFFMAWYFIQNFLITLGSNLIASIFDTCATVVLWQAITLVFIERKNYNIKRDVNKIFSDMKIQFKYI</sequence>